<keyword evidence="1" id="KW-0378">Hydrolase</keyword>
<dbReference type="InterPro" id="IPR029058">
    <property type="entry name" value="AB_hydrolase_fold"/>
</dbReference>
<evidence type="ECO:0000256" key="1">
    <source>
        <dbReference type="ARBA" id="ARBA00022801"/>
    </source>
</evidence>
<dbReference type="FunFam" id="3.40.50.1820:FF:000218">
    <property type="entry name" value="Dihydrofolate reductase"/>
    <property type="match status" value="1"/>
</dbReference>
<accession>A0A507QMD0</accession>
<dbReference type="GO" id="GO:0005737">
    <property type="term" value="C:cytoplasm"/>
    <property type="evidence" value="ECO:0007669"/>
    <property type="project" value="TreeGrafter"/>
</dbReference>
<comment type="caution">
    <text evidence="4">The sequence shown here is derived from an EMBL/GenBank/DDBJ whole genome shotgun (WGS) entry which is preliminary data.</text>
</comment>
<feature type="domain" description="Serine hydrolase" evidence="3">
    <location>
        <begin position="87"/>
        <end position="350"/>
    </location>
</feature>
<dbReference type="GO" id="GO:0005634">
    <property type="term" value="C:nucleus"/>
    <property type="evidence" value="ECO:0007669"/>
    <property type="project" value="TreeGrafter"/>
</dbReference>
<dbReference type="GO" id="GO:0019748">
    <property type="term" value="P:secondary metabolic process"/>
    <property type="evidence" value="ECO:0007669"/>
    <property type="project" value="TreeGrafter"/>
</dbReference>
<evidence type="ECO:0000313" key="4">
    <source>
        <dbReference type="EMBL" id="TQB68983.1"/>
    </source>
</evidence>
<sequence length="382" mass="42106">MEFLSVELFVTQRPKTKNTRQESLLLLLLLLLLFFRQLMLIKIRLPASGIISFSLKFCTRPLSLHSSFTTAATMAPATTTGNNAPKQPLKILMLHGYTQSGSVFYSKSRALIKNIQKALPLHQVDPVYPTAPIRLDPTDIPGFEPPSTTQEGGSGSSQQQELEAYGWWRHSSTPSNPPEYIGLNDGLNAVATVIRNEGPFDGIIGFSQGAALAAMVASLLEPGRKESFTHFSDTKVASAGFDIPDSNNLVPGIPFPESFEEVMLRSRQGPLKFAICYCGFRAPGPRYRAFYENPPIQTPVLHVLGSLDSVVDDSRSRALIQACAGNPQEEGRVVYHPGGHFLPSQRAYLDAAIKFVREQLEGRKEDAKKEVEEDVNDMDVPF</sequence>
<evidence type="ECO:0000259" key="3">
    <source>
        <dbReference type="Pfam" id="PF03959"/>
    </source>
</evidence>
<gene>
    <name evidence="4" type="ORF">MPDQ_002491</name>
</gene>
<feature type="region of interest" description="Disordered" evidence="2">
    <location>
        <begin position="135"/>
        <end position="162"/>
    </location>
</feature>
<dbReference type="GO" id="GO:0016787">
    <property type="term" value="F:hydrolase activity"/>
    <property type="evidence" value="ECO:0007669"/>
    <property type="project" value="UniProtKB-KW"/>
</dbReference>
<reference evidence="4 5" key="1">
    <citation type="submission" date="2019-06" db="EMBL/GenBank/DDBJ databases">
        <title>Wine fermentation using esterase from Monascus purpureus.</title>
        <authorList>
            <person name="Geng C."/>
            <person name="Zhang Y."/>
        </authorList>
    </citation>
    <scope>NUCLEOTIDE SEQUENCE [LARGE SCALE GENOMIC DNA]</scope>
    <source>
        <strain evidence="4">HQ1</strain>
    </source>
</reference>
<evidence type="ECO:0000313" key="5">
    <source>
        <dbReference type="Proteomes" id="UP000319663"/>
    </source>
</evidence>
<dbReference type="Pfam" id="PF03959">
    <property type="entry name" value="FSH1"/>
    <property type="match status" value="1"/>
</dbReference>
<dbReference type="SUPFAM" id="SSF53474">
    <property type="entry name" value="alpha/beta-Hydrolases"/>
    <property type="match status" value="1"/>
</dbReference>
<dbReference type="EMBL" id="VIFY01000179">
    <property type="protein sequence ID" value="TQB68983.1"/>
    <property type="molecule type" value="Genomic_DNA"/>
</dbReference>
<dbReference type="InterPro" id="IPR005645">
    <property type="entry name" value="FSH-like_dom"/>
</dbReference>
<protein>
    <recommendedName>
        <fullName evidence="3">Serine hydrolase domain-containing protein</fullName>
    </recommendedName>
</protein>
<name>A0A507QMD0_MONPU</name>
<feature type="compositionally biased region" description="Low complexity" evidence="2">
    <location>
        <begin position="147"/>
        <end position="161"/>
    </location>
</feature>
<dbReference type="PANTHER" id="PTHR48070">
    <property type="entry name" value="ESTERASE OVCA2"/>
    <property type="match status" value="1"/>
</dbReference>
<keyword evidence="5" id="KW-1185">Reference proteome</keyword>
<dbReference type="Proteomes" id="UP000319663">
    <property type="component" value="Unassembled WGS sequence"/>
</dbReference>
<organism evidence="4 5">
    <name type="scientific">Monascus purpureus</name>
    <name type="common">Red mold</name>
    <name type="synonym">Monascus anka</name>
    <dbReference type="NCBI Taxonomy" id="5098"/>
    <lineage>
        <taxon>Eukaryota</taxon>
        <taxon>Fungi</taxon>
        <taxon>Dikarya</taxon>
        <taxon>Ascomycota</taxon>
        <taxon>Pezizomycotina</taxon>
        <taxon>Eurotiomycetes</taxon>
        <taxon>Eurotiomycetidae</taxon>
        <taxon>Eurotiales</taxon>
        <taxon>Aspergillaceae</taxon>
        <taxon>Monascus</taxon>
    </lineage>
</organism>
<dbReference type="OrthoDB" id="2094269at2759"/>
<dbReference type="Gene3D" id="3.40.50.1820">
    <property type="entry name" value="alpha/beta hydrolase"/>
    <property type="match status" value="1"/>
</dbReference>
<dbReference type="AlphaFoldDB" id="A0A507QMD0"/>
<proteinExistence type="predicted"/>
<dbReference type="PANTHER" id="PTHR48070:SF6">
    <property type="entry name" value="ESTERASE OVCA2"/>
    <property type="match status" value="1"/>
</dbReference>
<evidence type="ECO:0000256" key="2">
    <source>
        <dbReference type="SAM" id="MobiDB-lite"/>
    </source>
</evidence>
<dbReference type="InterPro" id="IPR050593">
    <property type="entry name" value="LovG"/>
</dbReference>
<dbReference type="STRING" id="5098.A0A507QMD0"/>